<feature type="compositionally biased region" description="Acidic residues" evidence="1">
    <location>
        <begin position="175"/>
        <end position="189"/>
    </location>
</feature>
<keyword evidence="3" id="KW-1185">Reference proteome</keyword>
<evidence type="ECO:0000259" key="2">
    <source>
        <dbReference type="Pfam" id="PF13952"/>
    </source>
</evidence>
<dbReference type="Proteomes" id="UP000694864">
    <property type="component" value="Chromosome 20"/>
</dbReference>
<dbReference type="Pfam" id="PF13952">
    <property type="entry name" value="DUF4216"/>
    <property type="match status" value="1"/>
</dbReference>
<dbReference type="GeneID" id="109131328"/>
<reference evidence="3" key="1">
    <citation type="journal article" date="2014" name="Nat. Commun.">
        <title>The emerging biofuel crop Camelina sativa retains a highly undifferentiated hexaploid genome structure.</title>
        <authorList>
            <person name="Kagale S."/>
            <person name="Koh C."/>
            <person name="Nixon J."/>
            <person name="Bollina V."/>
            <person name="Clarke W.E."/>
            <person name="Tuteja R."/>
            <person name="Spillane C."/>
            <person name="Robinson S.J."/>
            <person name="Links M.G."/>
            <person name="Clarke C."/>
            <person name="Higgins E.E."/>
            <person name="Huebert T."/>
            <person name="Sharpe A.G."/>
            <person name="Parkin I.A."/>
        </authorList>
    </citation>
    <scope>NUCLEOTIDE SEQUENCE [LARGE SCALE GENOMIC DNA]</scope>
    <source>
        <strain evidence="3">cv. DH55</strain>
    </source>
</reference>
<dbReference type="PANTHER" id="PTHR48258">
    <property type="entry name" value="DUF4218 DOMAIN-CONTAINING PROTEIN-RELATED"/>
    <property type="match status" value="1"/>
</dbReference>
<evidence type="ECO:0000313" key="3">
    <source>
        <dbReference type="Proteomes" id="UP000694864"/>
    </source>
</evidence>
<name>A0ABM1RFC7_CAMSA</name>
<dbReference type="InterPro" id="IPR025312">
    <property type="entry name" value="DUF4216"/>
</dbReference>
<proteinExistence type="predicted"/>
<feature type="compositionally biased region" description="Acidic residues" evidence="1">
    <location>
        <begin position="196"/>
        <end position="209"/>
    </location>
</feature>
<dbReference type="PANTHER" id="PTHR48258:SF4">
    <property type="entry name" value="DUF4216 DOMAIN-CONTAINING PROTEIN"/>
    <property type="match status" value="1"/>
</dbReference>
<reference evidence="4" key="2">
    <citation type="submission" date="2025-08" db="UniProtKB">
        <authorList>
            <consortium name="RefSeq"/>
        </authorList>
    </citation>
    <scope>IDENTIFICATION</scope>
    <source>
        <tissue evidence="4">Leaf</tissue>
    </source>
</reference>
<feature type="region of interest" description="Disordered" evidence="1">
    <location>
        <begin position="172"/>
        <end position="209"/>
    </location>
</feature>
<dbReference type="RefSeq" id="XP_019097715.1">
    <property type="nucleotide sequence ID" value="XM_019242170.1"/>
</dbReference>
<gene>
    <name evidence="4" type="primary">LOC109131328</name>
</gene>
<organism evidence="3 4">
    <name type="scientific">Camelina sativa</name>
    <name type="common">False flax</name>
    <name type="synonym">Myagrum sativum</name>
    <dbReference type="NCBI Taxonomy" id="90675"/>
    <lineage>
        <taxon>Eukaryota</taxon>
        <taxon>Viridiplantae</taxon>
        <taxon>Streptophyta</taxon>
        <taxon>Embryophyta</taxon>
        <taxon>Tracheophyta</taxon>
        <taxon>Spermatophyta</taxon>
        <taxon>Magnoliopsida</taxon>
        <taxon>eudicotyledons</taxon>
        <taxon>Gunneridae</taxon>
        <taxon>Pentapetalae</taxon>
        <taxon>rosids</taxon>
        <taxon>malvids</taxon>
        <taxon>Brassicales</taxon>
        <taxon>Brassicaceae</taxon>
        <taxon>Camelineae</taxon>
        <taxon>Camelina</taxon>
    </lineage>
</organism>
<sequence>MYFTRGYMFHTRERGQTKKIMNYGVCVRGQNYSEASMEDDFFGTVENIIELEYPGIINLKITLFYCDWFDPTVGKGIRMTNGGIVDVLPSRKYRNYELFIGSQADQVCYLSYPYTKRPRKSWLTVCKVNPRNVVQGKFNDDDLVILQQTVIEATPTLVEEIIIESLVDESHQDEPIDFEIEDGEGEDEFQCNLSTSEDEDEDEELAYED</sequence>
<feature type="domain" description="DUF4216" evidence="2">
    <location>
        <begin position="49"/>
        <end position="124"/>
    </location>
</feature>
<accession>A0ABM1RFC7</accession>
<evidence type="ECO:0000256" key="1">
    <source>
        <dbReference type="SAM" id="MobiDB-lite"/>
    </source>
</evidence>
<evidence type="ECO:0000313" key="4">
    <source>
        <dbReference type="RefSeq" id="XP_019097715.1"/>
    </source>
</evidence>
<protein>
    <submittedName>
        <fullName evidence="4">Uncharacterized protein LOC109131328</fullName>
    </submittedName>
</protein>